<protein>
    <recommendedName>
        <fullName evidence="3">DNA-binding protein</fullName>
    </recommendedName>
</protein>
<evidence type="ECO:0000313" key="2">
    <source>
        <dbReference type="Proteomes" id="UP000321175"/>
    </source>
</evidence>
<sequence>MQINIPDQVIIPELVNQIVSSVLNSLESKISLLNKSSELPPYPNKTQVKQVLGIGDRKLDSWIANGLRIQIWSKQDIRIDRNELQRFLKENFEA</sequence>
<keyword evidence="2" id="KW-1185">Reference proteome</keyword>
<dbReference type="GeneID" id="60998627"/>
<proteinExistence type="predicted"/>
<dbReference type="EMBL" id="BJWA01000013">
    <property type="protein sequence ID" value="GEL80799.1"/>
    <property type="molecule type" value="Genomic_DNA"/>
</dbReference>
<accession>A0ABQ0VE16</accession>
<dbReference type="RefSeq" id="WP_071866966.1">
    <property type="nucleotide sequence ID" value="NZ_BJWA01000013.1"/>
</dbReference>
<name>A0ABQ0VE16_ENTMU</name>
<organism evidence="1 2">
    <name type="scientific">Enterococcus mundtii</name>
    <dbReference type="NCBI Taxonomy" id="53346"/>
    <lineage>
        <taxon>Bacteria</taxon>
        <taxon>Bacillati</taxon>
        <taxon>Bacillota</taxon>
        <taxon>Bacilli</taxon>
        <taxon>Lactobacillales</taxon>
        <taxon>Enterococcaceae</taxon>
        <taxon>Enterococcus</taxon>
    </lineage>
</organism>
<evidence type="ECO:0008006" key="3">
    <source>
        <dbReference type="Google" id="ProtNLM"/>
    </source>
</evidence>
<comment type="caution">
    <text evidence="1">The sequence shown here is derived from an EMBL/GenBank/DDBJ whole genome shotgun (WGS) entry which is preliminary data.</text>
</comment>
<gene>
    <name evidence="1" type="ORF">EMU01_19430</name>
</gene>
<evidence type="ECO:0000313" key="1">
    <source>
        <dbReference type="EMBL" id="GEL80799.1"/>
    </source>
</evidence>
<reference evidence="1 2" key="1">
    <citation type="submission" date="2019-07" db="EMBL/GenBank/DDBJ databases">
        <title>Whole genome shotgun sequence of Enterococcus mundtii NBRC 100490.</title>
        <authorList>
            <person name="Hosoyama A."/>
            <person name="Uohara A."/>
            <person name="Ohji S."/>
            <person name="Ichikawa N."/>
        </authorList>
    </citation>
    <scope>NUCLEOTIDE SEQUENCE [LARGE SCALE GENOMIC DNA]</scope>
    <source>
        <strain evidence="1 2">NBRC 100490</strain>
    </source>
</reference>
<dbReference type="Proteomes" id="UP000321175">
    <property type="component" value="Unassembled WGS sequence"/>
</dbReference>